<dbReference type="GO" id="GO:0007229">
    <property type="term" value="P:integrin-mediated signaling pathway"/>
    <property type="evidence" value="ECO:0007669"/>
    <property type="project" value="UniProtKB-KW"/>
</dbReference>
<evidence type="ECO:0000256" key="9">
    <source>
        <dbReference type="ARBA" id="ARBA00022837"/>
    </source>
</evidence>
<evidence type="ECO:0000256" key="15">
    <source>
        <dbReference type="ARBA" id="ARBA00023157"/>
    </source>
</evidence>
<dbReference type="InterPro" id="IPR040622">
    <property type="entry name" value="EGF_integrin_1"/>
</dbReference>
<dbReference type="InterPro" id="IPR036349">
    <property type="entry name" value="Integrin_bsu_tail_dom_sf"/>
</dbReference>
<dbReference type="Gene3D" id="1.20.5.100">
    <property type="entry name" value="Cytochrome c1, transmembrane anchor, C-terminal"/>
    <property type="match status" value="1"/>
</dbReference>
<evidence type="ECO:0000256" key="10">
    <source>
        <dbReference type="ARBA" id="ARBA00022842"/>
    </source>
</evidence>
<evidence type="ECO:0000256" key="16">
    <source>
        <dbReference type="ARBA" id="ARBA00023180"/>
    </source>
</evidence>
<proteinExistence type="inferred from homology"/>
<dbReference type="Pfam" id="PF08725">
    <property type="entry name" value="Integrin_b_cyt"/>
    <property type="match status" value="1"/>
</dbReference>
<dbReference type="Gene3D" id="2.10.25.10">
    <property type="entry name" value="Laminin"/>
    <property type="match status" value="3"/>
</dbReference>
<keyword evidence="10" id="KW-0460">Magnesium</keyword>
<dbReference type="Proteomes" id="UP001152795">
    <property type="component" value="Unassembled WGS sequence"/>
</dbReference>
<evidence type="ECO:0000313" key="17">
    <source>
        <dbReference type="EMBL" id="CAB4012482.1"/>
    </source>
</evidence>
<reference evidence="17" key="1">
    <citation type="submission" date="2020-04" db="EMBL/GenBank/DDBJ databases">
        <authorList>
            <person name="Alioto T."/>
            <person name="Alioto T."/>
            <person name="Gomez Garrido J."/>
        </authorList>
    </citation>
    <scope>NUCLEOTIDE SEQUENCE</scope>
    <source>
        <strain evidence="17">A484AB</strain>
    </source>
</reference>
<dbReference type="EMBL" id="CACRXK020007526">
    <property type="protein sequence ID" value="CAB4012482.1"/>
    <property type="molecule type" value="Genomic_DNA"/>
</dbReference>
<evidence type="ECO:0000256" key="3">
    <source>
        <dbReference type="ARBA" id="ARBA00022475"/>
    </source>
</evidence>
<dbReference type="PROSITE" id="PS00243">
    <property type="entry name" value="I_EGF_1"/>
    <property type="match status" value="1"/>
</dbReference>
<dbReference type="GO" id="GO:0098609">
    <property type="term" value="P:cell-cell adhesion"/>
    <property type="evidence" value="ECO:0007669"/>
    <property type="project" value="TreeGrafter"/>
</dbReference>
<gene>
    <name evidence="17" type="ORF">PACLA_8A036203</name>
</gene>
<dbReference type="SMART" id="SM01242">
    <property type="entry name" value="Integrin_B_tail"/>
    <property type="match status" value="1"/>
</dbReference>
<dbReference type="PANTHER" id="PTHR10082">
    <property type="entry name" value="INTEGRIN BETA SUBUNIT"/>
    <property type="match status" value="1"/>
</dbReference>
<keyword evidence="11" id="KW-0130">Cell adhesion</keyword>
<evidence type="ECO:0000256" key="11">
    <source>
        <dbReference type="ARBA" id="ARBA00022889"/>
    </source>
</evidence>
<dbReference type="InterPro" id="IPR057243">
    <property type="entry name" value="Integrin_I-EGF_CS"/>
</dbReference>
<evidence type="ECO:0000256" key="1">
    <source>
        <dbReference type="ARBA" id="ARBA00004251"/>
    </source>
</evidence>
<evidence type="ECO:0000256" key="2">
    <source>
        <dbReference type="ARBA" id="ARBA00007449"/>
    </source>
</evidence>
<name>A0A7D9ILQ1_PARCT</name>
<dbReference type="GO" id="GO:0005925">
    <property type="term" value="C:focal adhesion"/>
    <property type="evidence" value="ECO:0007669"/>
    <property type="project" value="TreeGrafter"/>
</dbReference>
<comment type="similarity">
    <text evidence="2">Belongs to the integrin beta chain family.</text>
</comment>
<keyword evidence="13 17" id="KW-0401">Integrin</keyword>
<evidence type="ECO:0000256" key="6">
    <source>
        <dbReference type="ARBA" id="ARBA00022723"/>
    </source>
</evidence>
<dbReference type="InterPro" id="IPR014836">
    <property type="entry name" value="Integrin_bsu_cyt_dom"/>
</dbReference>
<dbReference type="OrthoDB" id="5956021at2759"/>
<keyword evidence="14" id="KW-0472">Membrane</keyword>
<dbReference type="SUPFAM" id="SSF57196">
    <property type="entry name" value="EGF/Laminin"/>
    <property type="match status" value="2"/>
</dbReference>
<dbReference type="Gene3D" id="2.60.40.1510">
    <property type="entry name" value="ntegrin, alpha v. Chain A, domain 3"/>
    <property type="match status" value="1"/>
</dbReference>
<evidence type="ECO:0000256" key="14">
    <source>
        <dbReference type="ARBA" id="ARBA00023136"/>
    </source>
</evidence>
<dbReference type="GO" id="GO:0046872">
    <property type="term" value="F:metal ion binding"/>
    <property type="evidence" value="ECO:0007669"/>
    <property type="project" value="UniProtKB-KW"/>
</dbReference>
<dbReference type="PROSITE" id="PS52047">
    <property type="entry name" value="I_EGF_2"/>
    <property type="match status" value="1"/>
</dbReference>
<keyword evidence="16" id="KW-0325">Glycoprotein</keyword>
<comment type="caution">
    <text evidence="17">The sequence shown here is derived from an EMBL/GenBank/DDBJ whole genome shotgun (WGS) entry which is preliminary data.</text>
</comment>
<dbReference type="PRINTS" id="PR01186">
    <property type="entry name" value="INTEGRINB"/>
</dbReference>
<dbReference type="GO" id="GO:0005178">
    <property type="term" value="F:integrin binding"/>
    <property type="evidence" value="ECO:0007669"/>
    <property type="project" value="TreeGrafter"/>
</dbReference>
<dbReference type="GO" id="GO:0009986">
    <property type="term" value="C:cell surface"/>
    <property type="evidence" value="ECO:0007669"/>
    <property type="project" value="TreeGrafter"/>
</dbReference>
<accession>A0A7D9ILQ1</accession>
<dbReference type="PANTHER" id="PTHR10082:SF60">
    <property type="entry name" value="INTEGRIN BETA-PS"/>
    <property type="match status" value="1"/>
</dbReference>
<dbReference type="GO" id="GO:0007160">
    <property type="term" value="P:cell-matrix adhesion"/>
    <property type="evidence" value="ECO:0007669"/>
    <property type="project" value="TreeGrafter"/>
</dbReference>
<dbReference type="FunFam" id="2.10.25.10:FF:000075">
    <property type="entry name" value="Integrin beta"/>
    <property type="match status" value="1"/>
</dbReference>
<sequence>KNIKIGEDMCQGVGLGETVSFNVNVTTKSCKTNSSSFKVFAAAFGEVEIDVHTICNCECQDDKEYNSFDCSRNGDLTCGRCSCNNGWYGKECECESTKNNPSVVNRCKRTNTSNTVCEGNGECACNECKCDLVKNTGQSYYGKYCQCSDFNCDEYHGKLCGGEARGVCKCGKCECKKGHLGSNCGTTDCSIENSKCLDTNGVYCSGHGECKCGKCLCDSFYEGDVCQRCPTCIDKCDDFKQCVLCKVFDHHTANKTICDDCPHMKIWESLDAVRKLGYPVTCEDEDAEGCNYYFTYGKIGDENATTVFVVSKKDCPKDPDLLVIVLAVMSGIVAIGIILLILWKLLTTMVDRNEYQRFKRDRARSKWHREKNPLYQSPTHTVYNPIYTGKRQKRYSWLM</sequence>
<keyword evidence="9" id="KW-0106">Calcium</keyword>
<keyword evidence="3" id="KW-1003">Cell membrane</keyword>
<keyword evidence="18" id="KW-1185">Reference proteome</keyword>
<evidence type="ECO:0000256" key="8">
    <source>
        <dbReference type="ARBA" id="ARBA00022737"/>
    </source>
</evidence>
<dbReference type="InterPro" id="IPR032695">
    <property type="entry name" value="Integrin_dom_sf"/>
</dbReference>
<dbReference type="Pfam" id="PF23105">
    <property type="entry name" value="EGF_integrin"/>
    <property type="match status" value="1"/>
</dbReference>
<dbReference type="FunFam" id="2.10.25.10:FF:000098">
    <property type="entry name" value="Integrin beta"/>
    <property type="match status" value="1"/>
</dbReference>
<evidence type="ECO:0000256" key="7">
    <source>
        <dbReference type="ARBA" id="ARBA00022729"/>
    </source>
</evidence>
<keyword evidence="8" id="KW-0677">Repeat</keyword>
<evidence type="ECO:0000256" key="12">
    <source>
        <dbReference type="ARBA" id="ARBA00022989"/>
    </source>
</evidence>
<dbReference type="AlphaFoldDB" id="A0A7D9ILQ1"/>
<evidence type="ECO:0000256" key="5">
    <source>
        <dbReference type="ARBA" id="ARBA00022692"/>
    </source>
</evidence>
<keyword evidence="4" id="KW-0245">EGF-like domain</keyword>
<dbReference type="SUPFAM" id="SSF69179">
    <property type="entry name" value="Integrin domains"/>
    <property type="match status" value="1"/>
</dbReference>
<feature type="non-terminal residue" evidence="17">
    <location>
        <position position="399"/>
    </location>
</feature>
<keyword evidence="6" id="KW-0479">Metal-binding</keyword>
<dbReference type="Gene3D" id="4.10.1240.30">
    <property type="match status" value="1"/>
</dbReference>
<dbReference type="GO" id="GO:0033627">
    <property type="term" value="P:cell adhesion mediated by integrin"/>
    <property type="evidence" value="ECO:0007669"/>
    <property type="project" value="TreeGrafter"/>
</dbReference>
<keyword evidence="15" id="KW-1015">Disulfide bond</keyword>
<dbReference type="SUPFAM" id="SSF69687">
    <property type="entry name" value="Integrin beta tail domain"/>
    <property type="match status" value="1"/>
</dbReference>
<dbReference type="GO" id="GO:0016477">
    <property type="term" value="P:cell migration"/>
    <property type="evidence" value="ECO:0007669"/>
    <property type="project" value="TreeGrafter"/>
</dbReference>
<keyword evidence="5" id="KW-0812">Transmembrane</keyword>
<dbReference type="InterPro" id="IPR015812">
    <property type="entry name" value="Integrin_bsu"/>
</dbReference>
<dbReference type="SMART" id="SM01241">
    <property type="entry name" value="Integrin_b_cyt"/>
    <property type="match status" value="1"/>
</dbReference>
<evidence type="ECO:0000313" key="18">
    <source>
        <dbReference type="Proteomes" id="UP001152795"/>
    </source>
</evidence>
<keyword evidence="12" id="KW-1133">Transmembrane helix</keyword>
<dbReference type="InterPro" id="IPR057073">
    <property type="entry name" value="EGF_integrin_2"/>
</dbReference>
<dbReference type="Pfam" id="PF18372">
    <property type="entry name" value="I-EGF_1"/>
    <property type="match status" value="1"/>
</dbReference>
<evidence type="ECO:0000256" key="4">
    <source>
        <dbReference type="ARBA" id="ARBA00022536"/>
    </source>
</evidence>
<evidence type="ECO:0000256" key="13">
    <source>
        <dbReference type="ARBA" id="ARBA00023037"/>
    </source>
</evidence>
<comment type="subcellular location">
    <subcellularLocation>
        <location evidence="1">Cell membrane</location>
        <topology evidence="1">Single-pass type I membrane protein</topology>
    </subcellularLocation>
</comment>
<dbReference type="GO" id="GO:0008305">
    <property type="term" value="C:integrin complex"/>
    <property type="evidence" value="ECO:0007669"/>
    <property type="project" value="TreeGrafter"/>
</dbReference>
<dbReference type="InterPro" id="IPR012896">
    <property type="entry name" value="Integrin_bsu_tail"/>
</dbReference>
<protein>
    <submittedName>
        <fullName evidence="17">Integrin beta-1</fullName>
    </submittedName>
</protein>
<keyword evidence="7" id="KW-0732">Signal</keyword>
<organism evidence="17 18">
    <name type="scientific">Paramuricea clavata</name>
    <name type="common">Red gorgonian</name>
    <name type="synonym">Violescent sea-whip</name>
    <dbReference type="NCBI Taxonomy" id="317549"/>
    <lineage>
        <taxon>Eukaryota</taxon>
        <taxon>Metazoa</taxon>
        <taxon>Cnidaria</taxon>
        <taxon>Anthozoa</taxon>
        <taxon>Octocorallia</taxon>
        <taxon>Malacalcyonacea</taxon>
        <taxon>Plexauridae</taxon>
        <taxon>Paramuricea</taxon>
    </lineage>
</organism>